<dbReference type="EMBL" id="FOLY01000006">
    <property type="protein sequence ID" value="SFC79286.1"/>
    <property type="molecule type" value="Genomic_DNA"/>
</dbReference>
<sequence length="309" mass="36173">MSNYSESDKTGDIGVDLVSLKVKRELSWIFREQPKNDLGIDGHIEIVNENREGTGRLIAVQIKTGKSYLKYEKEDGYVFYGENKHLKYWLLHSLPVIIIICDEQSDVCCWVEVTRTNVEDTRCGWKILVPKNQTINHESKSRLVSIAGMPQHSDIVELALFKFLSEKYHKYSEYGRLDICPLMYEPRDFMYFTCMGELEKTFEYVYVAHHYDIYEEFSISHLDKFISWRDLNISSCGHSQDKPRLFVFVISESKEKLALSEEVVCRMNSCEGIDVFRLLYTYSDMLSPTDGKFYTLTELGETNEEIYMY</sequence>
<proteinExistence type="predicted"/>
<organism evidence="2 3">
    <name type="scientific">Kushneria avicenniae</name>
    <dbReference type="NCBI Taxonomy" id="402385"/>
    <lineage>
        <taxon>Bacteria</taxon>
        <taxon>Pseudomonadati</taxon>
        <taxon>Pseudomonadota</taxon>
        <taxon>Gammaproteobacteria</taxon>
        <taxon>Oceanospirillales</taxon>
        <taxon>Halomonadaceae</taxon>
        <taxon>Kushneria</taxon>
    </lineage>
</organism>
<dbReference type="RefSeq" id="WP_090135069.1">
    <property type="nucleotide sequence ID" value="NZ_FOLY01000006.1"/>
</dbReference>
<feature type="domain" description="DUF4365" evidence="1">
    <location>
        <begin position="13"/>
        <end position="145"/>
    </location>
</feature>
<name>A0A1I1M2K7_9GAMM</name>
<dbReference type="Proteomes" id="UP000199046">
    <property type="component" value="Unassembled WGS sequence"/>
</dbReference>
<evidence type="ECO:0000259" key="1">
    <source>
        <dbReference type="Pfam" id="PF14280"/>
    </source>
</evidence>
<gene>
    <name evidence="2" type="ORF">SAMN05421848_2735</name>
</gene>
<evidence type="ECO:0000313" key="2">
    <source>
        <dbReference type="EMBL" id="SFC79286.1"/>
    </source>
</evidence>
<dbReference type="OrthoDB" id="4951670at2"/>
<dbReference type="Pfam" id="PF14280">
    <property type="entry name" value="DUF4365"/>
    <property type="match status" value="1"/>
</dbReference>
<protein>
    <recommendedName>
        <fullName evidence="1">DUF4365 domain-containing protein</fullName>
    </recommendedName>
</protein>
<accession>A0A1I1M2K7</accession>
<dbReference type="STRING" id="402385.SAMN05421848_2735"/>
<dbReference type="AlphaFoldDB" id="A0A1I1M2K7"/>
<reference evidence="3" key="1">
    <citation type="submission" date="2016-10" db="EMBL/GenBank/DDBJ databases">
        <authorList>
            <person name="Varghese N."/>
            <person name="Submissions S."/>
        </authorList>
    </citation>
    <scope>NUCLEOTIDE SEQUENCE [LARGE SCALE GENOMIC DNA]</scope>
    <source>
        <strain evidence="3">DSM 23439</strain>
    </source>
</reference>
<evidence type="ECO:0000313" key="3">
    <source>
        <dbReference type="Proteomes" id="UP000199046"/>
    </source>
</evidence>
<dbReference type="InterPro" id="IPR025375">
    <property type="entry name" value="DUF4365"/>
</dbReference>
<keyword evidence="3" id="KW-1185">Reference proteome</keyword>